<reference evidence="5" key="1">
    <citation type="journal article" date="2011" name="Nature">
        <title>Genome sequence and analysis of the tuber crop potato.</title>
        <authorList>
            <consortium name="The Potato Genome Sequencing Consortium"/>
        </authorList>
    </citation>
    <scope>NUCLEOTIDE SEQUENCE [LARGE SCALE GENOMIC DNA]</scope>
    <source>
        <strain evidence="5">cv. DM1-3 516 R44</strain>
    </source>
</reference>
<evidence type="ECO:0000313" key="4">
    <source>
        <dbReference type="EnsemblPlants" id="PGSC0003DMT400046325"/>
    </source>
</evidence>
<proteinExistence type="inferred from homology"/>
<evidence type="ECO:0000256" key="1">
    <source>
        <dbReference type="ARBA" id="ARBA00009861"/>
    </source>
</evidence>
<dbReference type="OMA" id="DQNNFMV"/>
<evidence type="ECO:0000313" key="5">
    <source>
        <dbReference type="Proteomes" id="UP000011115"/>
    </source>
</evidence>
<comment type="similarity">
    <text evidence="1">Belongs to the plant acyltransferase family.</text>
</comment>
<keyword evidence="2" id="KW-0808">Transferase</keyword>
<evidence type="ECO:0000256" key="3">
    <source>
        <dbReference type="ARBA" id="ARBA00023315"/>
    </source>
</evidence>
<keyword evidence="3" id="KW-0012">Acyltransferase</keyword>
<dbReference type="PaxDb" id="4113-PGSC0003DMT400046325"/>
<dbReference type="Gramene" id="PGSC0003DMT400046325">
    <property type="protein sequence ID" value="PGSC0003DMT400046325"/>
    <property type="gene ID" value="PGSC0003DMG400017983"/>
</dbReference>
<dbReference type="AlphaFoldDB" id="M1BIY4"/>
<dbReference type="Proteomes" id="UP000011115">
    <property type="component" value="Unassembled WGS sequence"/>
</dbReference>
<dbReference type="Gene3D" id="3.30.559.10">
    <property type="entry name" value="Chloramphenicol acetyltransferase-like domain"/>
    <property type="match status" value="2"/>
</dbReference>
<organism evidence="4 5">
    <name type="scientific">Solanum tuberosum</name>
    <name type="common">Potato</name>
    <dbReference type="NCBI Taxonomy" id="4113"/>
    <lineage>
        <taxon>Eukaryota</taxon>
        <taxon>Viridiplantae</taxon>
        <taxon>Streptophyta</taxon>
        <taxon>Embryophyta</taxon>
        <taxon>Tracheophyta</taxon>
        <taxon>Spermatophyta</taxon>
        <taxon>Magnoliopsida</taxon>
        <taxon>eudicotyledons</taxon>
        <taxon>Gunneridae</taxon>
        <taxon>Pentapetalae</taxon>
        <taxon>asterids</taxon>
        <taxon>lamiids</taxon>
        <taxon>Solanales</taxon>
        <taxon>Solanaceae</taxon>
        <taxon>Solanoideae</taxon>
        <taxon>Solaneae</taxon>
        <taxon>Solanum</taxon>
    </lineage>
</organism>
<dbReference type="PANTHER" id="PTHR31623">
    <property type="entry name" value="F21J9.9"/>
    <property type="match status" value="1"/>
</dbReference>
<accession>M1BIY4</accession>
<dbReference type="InterPro" id="IPR023213">
    <property type="entry name" value="CAT-like_dom_sf"/>
</dbReference>
<reference evidence="4" key="2">
    <citation type="submission" date="2015-06" db="UniProtKB">
        <authorList>
            <consortium name="EnsemblPlants"/>
        </authorList>
    </citation>
    <scope>IDENTIFICATION</scope>
    <source>
        <strain evidence="4">DM1-3 516 R44</strain>
    </source>
</reference>
<dbReference type="Pfam" id="PF02458">
    <property type="entry name" value="Transferase"/>
    <property type="match status" value="2"/>
</dbReference>
<evidence type="ECO:0000256" key="2">
    <source>
        <dbReference type="ARBA" id="ARBA00022679"/>
    </source>
</evidence>
<dbReference type="EnsemblPlants" id="PGSC0003DMT400046325">
    <property type="protein sequence ID" value="PGSC0003DMT400046325"/>
    <property type="gene ID" value="PGSC0003DMG400017983"/>
</dbReference>
<protein>
    <submittedName>
        <fullName evidence="4">Anthocyanin acyltransferase</fullName>
    </submittedName>
</protein>
<sequence>MEIGFVNENDYIKVEILCTKLIKPSSPTLSHNQCYKLSFFDQIAEREHIPIVLFYPSNNFNSPTIDERLEESLSKVLTHVYPAAGRYDKDECSILCLDQGVSYTKAKVNCKLDNFLEKAHKDLSLAALFWPRENKNVDQNNFMVSPIVTIQVTKFECGGLALSFSVSHPAIDGFTGLNFLFGWGKVCRLGTPIDKINFLSFNLGGALNFQPSRVEIITAILWRALIRISAVRNGYFRPSLMDFPLNLRSKSSLPQVNNSMGNFRIDIPIKFMPGETKMELHHFIILIRNTVNKVVASCTNASPDEIVSTLVNIYNESFEAPEWGGNDEVDKVACSSICKFPLQDIDFGLGKKSLVYFGLKDMEIFWLYDTDSHIEVGVQLDLKESCMQLFECDNDIKALMFIRDAKL</sequence>
<dbReference type="HOGENOM" id="CLU_014546_0_2_1"/>
<name>M1BIY4_SOLTU</name>
<dbReference type="InParanoid" id="M1BIY4"/>
<dbReference type="PANTHER" id="PTHR31623:SF68">
    <property type="entry name" value="ANTHOCYANIN ACYLTRANSFERASE"/>
    <property type="match status" value="1"/>
</dbReference>
<dbReference type="eggNOG" id="ENOG502RGDR">
    <property type="taxonomic scope" value="Eukaryota"/>
</dbReference>
<dbReference type="GO" id="GO:0016746">
    <property type="term" value="F:acyltransferase activity"/>
    <property type="evidence" value="ECO:0007669"/>
    <property type="project" value="UniProtKB-KW"/>
</dbReference>
<keyword evidence="5" id="KW-1185">Reference proteome</keyword>